<dbReference type="PANTHER" id="PTHR36923:SF3">
    <property type="entry name" value="FERREDOXIN"/>
    <property type="match status" value="1"/>
</dbReference>
<evidence type="ECO:0000313" key="10">
    <source>
        <dbReference type="Proteomes" id="UP000654947"/>
    </source>
</evidence>
<keyword evidence="4" id="KW-0249">Electron transport</keyword>
<keyword evidence="5" id="KW-0408">Iron</keyword>
<dbReference type="GO" id="GO:0051538">
    <property type="term" value="F:3 iron, 4 sulfur cluster binding"/>
    <property type="evidence" value="ECO:0007669"/>
    <property type="project" value="UniProtKB-KW"/>
</dbReference>
<proteinExistence type="predicted"/>
<sequence>MSHIQLDRDRCEGHGLCEDAAPEIYRLDDDCELELLVDEVSPELRSKAEAGARVCPVAALRVVS</sequence>
<protein>
    <recommendedName>
        <fullName evidence="8">4Fe-4S ferredoxin-type domain-containing protein</fullName>
    </recommendedName>
</protein>
<comment type="cofactor">
    <cofactor evidence="1">
        <name>[3Fe-4S] cluster</name>
        <dbReference type="ChEBI" id="CHEBI:21137"/>
    </cofactor>
</comment>
<comment type="caution">
    <text evidence="9">The sequence shown here is derived from an EMBL/GenBank/DDBJ whole genome shotgun (WGS) entry which is preliminary data.</text>
</comment>
<evidence type="ECO:0000256" key="1">
    <source>
        <dbReference type="ARBA" id="ARBA00001927"/>
    </source>
</evidence>
<evidence type="ECO:0000256" key="3">
    <source>
        <dbReference type="ARBA" id="ARBA00022723"/>
    </source>
</evidence>
<name>A0A919CH85_9ACTN</name>
<keyword evidence="7" id="KW-0003">3Fe-4S</keyword>
<keyword evidence="10" id="KW-1185">Reference proteome</keyword>
<evidence type="ECO:0000256" key="7">
    <source>
        <dbReference type="ARBA" id="ARBA00023291"/>
    </source>
</evidence>
<dbReference type="AlphaFoldDB" id="A0A919CH85"/>
<keyword evidence="3" id="KW-0479">Metal-binding</keyword>
<evidence type="ECO:0000256" key="5">
    <source>
        <dbReference type="ARBA" id="ARBA00023004"/>
    </source>
</evidence>
<gene>
    <name evidence="9" type="ORF">GCM10007147_21430</name>
</gene>
<evidence type="ECO:0000256" key="2">
    <source>
        <dbReference type="ARBA" id="ARBA00022448"/>
    </source>
</evidence>
<keyword evidence="6" id="KW-0411">Iron-sulfur</keyword>
<dbReference type="Pfam" id="PF13459">
    <property type="entry name" value="Fer4_15"/>
    <property type="match status" value="1"/>
</dbReference>
<evidence type="ECO:0000256" key="4">
    <source>
        <dbReference type="ARBA" id="ARBA00022982"/>
    </source>
</evidence>
<dbReference type="SUPFAM" id="SSF54862">
    <property type="entry name" value="4Fe-4S ferredoxins"/>
    <property type="match status" value="1"/>
</dbReference>
<dbReference type="Proteomes" id="UP000654947">
    <property type="component" value="Unassembled WGS sequence"/>
</dbReference>
<evidence type="ECO:0000256" key="6">
    <source>
        <dbReference type="ARBA" id="ARBA00023014"/>
    </source>
</evidence>
<organism evidence="9 10">
    <name type="scientific">Nocardiopsis kunsanensis</name>
    <dbReference type="NCBI Taxonomy" id="141693"/>
    <lineage>
        <taxon>Bacteria</taxon>
        <taxon>Bacillati</taxon>
        <taxon>Actinomycetota</taxon>
        <taxon>Actinomycetes</taxon>
        <taxon>Streptosporangiales</taxon>
        <taxon>Nocardiopsidaceae</taxon>
        <taxon>Nocardiopsis</taxon>
    </lineage>
</organism>
<dbReference type="EMBL" id="BMXL01000009">
    <property type="protein sequence ID" value="GHD24845.1"/>
    <property type="molecule type" value="Genomic_DNA"/>
</dbReference>
<dbReference type="InterPro" id="IPR017896">
    <property type="entry name" value="4Fe4S_Fe-S-bd"/>
</dbReference>
<dbReference type="PANTHER" id="PTHR36923">
    <property type="entry name" value="FERREDOXIN"/>
    <property type="match status" value="1"/>
</dbReference>
<dbReference type="GO" id="GO:0046872">
    <property type="term" value="F:metal ion binding"/>
    <property type="evidence" value="ECO:0007669"/>
    <property type="project" value="UniProtKB-KW"/>
</dbReference>
<evidence type="ECO:0000313" key="9">
    <source>
        <dbReference type="EMBL" id="GHD24845.1"/>
    </source>
</evidence>
<feature type="domain" description="4Fe-4S ferredoxin-type" evidence="8">
    <location>
        <begin position="2"/>
        <end position="30"/>
    </location>
</feature>
<dbReference type="Gene3D" id="3.30.70.20">
    <property type="match status" value="1"/>
</dbReference>
<evidence type="ECO:0000259" key="8">
    <source>
        <dbReference type="PROSITE" id="PS51379"/>
    </source>
</evidence>
<dbReference type="PROSITE" id="PS51379">
    <property type="entry name" value="4FE4S_FER_2"/>
    <property type="match status" value="1"/>
</dbReference>
<accession>A0A919CH85</accession>
<dbReference type="InterPro" id="IPR051269">
    <property type="entry name" value="Fe-S_cluster_ET"/>
</dbReference>
<reference evidence="9 10" key="1">
    <citation type="journal article" date="2014" name="Int. J. Syst. Evol. Microbiol.">
        <title>Complete genome sequence of Corynebacterium casei LMG S-19264T (=DSM 44701T), isolated from a smear-ripened cheese.</title>
        <authorList>
            <consortium name="US DOE Joint Genome Institute (JGI-PGF)"/>
            <person name="Walter F."/>
            <person name="Albersmeier A."/>
            <person name="Kalinowski J."/>
            <person name="Ruckert C."/>
        </authorList>
    </citation>
    <scope>NUCLEOTIDE SEQUENCE [LARGE SCALE GENOMIC DNA]</scope>
    <source>
        <strain evidence="9 10">KCTC 19473</strain>
    </source>
</reference>
<dbReference type="RefSeq" id="WP_193517857.1">
    <property type="nucleotide sequence ID" value="NZ_BMXL01000009.1"/>
</dbReference>
<keyword evidence="2" id="KW-0813">Transport</keyword>